<name>A0ABZ1Z1W1_9NOCA</name>
<organism evidence="2 3">
    <name type="scientific">Nocardia vinacea</name>
    <dbReference type="NCBI Taxonomy" id="96468"/>
    <lineage>
        <taxon>Bacteria</taxon>
        <taxon>Bacillati</taxon>
        <taxon>Actinomycetota</taxon>
        <taxon>Actinomycetes</taxon>
        <taxon>Mycobacteriales</taxon>
        <taxon>Nocardiaceae</taxon>
        <taxon>Nocardia</taxon>
    </lineage>
</organism>
<evidence type="ECO:0000259" key="1">
    <source>
        <dbReference type="Pfam" id="PF03724"/>
    </source>
</evidence>
<dbReference type="Proteomes" id="UP001432062">
    <property type="component" value="Chromosome"/>
</dbReference>
<dbReference type="InterPro" id="IPR005184">
    <property type="entry name" value="DUF306_Meta_HslJ"/>
</dbReference>
<protein>
    <submittedName>
        <fullName evidence="2">META domain-containing protein</fullName>
    </submittedName>
</protein>
<reference evidence="2" key="1">
    <citation type="submission" date="2022-10" db="EMBL/GenBank/DDBJ databases">
        <title>The complete genomes of actinobacterial strains from the NBC collection.</title>
        <authorList>
            <person name="Joergensen T.S."/>
            <person name="Alvarez Arevalo M."/>
            <person name="Sterndorff E.B."/>
            <person name="Faurdal D."/>
            <person name="Vuksanovic O."/>
            <person name="Mourched A.-S."/>
            <person name="Charusanti P."/>
            <person name="Shaw S."/>
            <person name="Blin K."/>
            <person name="Weber T."/>
        </authorList>
    </citation>
    <scope>NUCLEOTIDE SEQUENCE</scope>
    <source>
        <strain evidence="2">NBC_01482</strain>
    </source>
</reference>
<dbReference type="EMBL" id="CP109441">
    <property type="protein sequence ID" value="WUV48430.1"/>
    <property type="molecule type" value="Genomic_DNA"/>
</dbReference>
<dbReference type="Pfam" id="PF03724">
    <property type="entry name" value="META"/>
    <property type="match status" value="1"/>
</dbReference>
<proteinExistence type="predicted"/>
<gene>
    <name evidence="2" type="ORF">OG563_09665</name>
</gene>
<accession>A0ABZ1Z1W1</accession>
<sequence>MQDSDLWGHRYVSSSVTENGRPRFLVRGTWITLWFVDETRRLSAHAGANTVMFEVDADSGILKTRSPFSTVLSYPPEFTDQDSWLLEFLLLAPTWTTTGDGTLILSDDRIRIELQQTADCP</sequence>
<dbReference type="RefSeq" id="WP_327101459.1">
    <property type="nucleotide sequence ID" value="NZ_CP109149.1"/>
</dbReference>
<evidence type="ECO:0000313" key="2">
    <source>
        <dbReference type="EMBL" id="WUV48430.1"/>
    </source>
</evidence>
<feature type="domain" description="DUF306" evidence="1">
    <location>
        <begin position="29"/>
        <end position="109"/>
    </location>
</feature>
<keyword evidence="3" id="KW-1185">Reference proteome</keyword>
<evidence type="ECO:0000313" key="3">
    <source>
        <dbReference type="Proteomes" id="UP001432062"/>
    </source>
</evidence>